<dbReference type="EMBL" id="SDRB02003834">
    <property type="protein sequence ID" value="THG16826.1"/>
    <property type="molecule type" value="Genomic_DNA"/>
</dbReference>
<dbReference type="PROSITE" id="PS50089">
    <property type="entry name" value="ZF_RING_2"/>
    <property type="match status" value="1"/>
</dbReference>
<evidence type="ECO:0000256" key="2">
    <source>
        <dbReference type="SAM" id="MobiDB-lite"/>
    </source>
</evidence>
<dbReference type="InterPro" id="IPR001841">
    <property type="entry name" value="Znf_RING"/>
</dbReference>
<dbReference type="AlphaFoldDB" id="A0A4S4ELD7"/>
<dbReference type="Proteomes" id="UP000306102">
    <property type="component" value="Unassembled WGS sequence"/>
</dbReference>
<protein>
    <recommendedName>
        <fullName evidence="3">RING-type domain-containing protein</fullName>
    </recommendedName>
</protein>
<accession>A0A4S4ELD7</accession>
<keyword evidence="1" id="KW-0863">Zinc-finger</keyword>
<reference evidence="4 5" key="1">
    <citation type="journal article" date="2018" name="Proc. Natl. Acad. Sci. U.S.A.">
        <title>Draft genome sequence of Camellia sinensis var. sinensis provides insights into the evolution of the tea genome and tea quality.</title>
        <authorList>
            <person name="Wei C."/>
            <person name="Yang H."/>
            <person name="Wang S."/>
            <person name="Zhao J."/>
            <person name="Liu C."/>
            <person name="Gao L."/>
            <person name="Xia E."/>
            <person name="Lu Y."/>
            <person name="Tai Y."/>
            <person name="She G."/>
            <person name="Sun J."/>
            <person name="Cao H."/>
            <person name="Tong W."/>
            <person name="Gao Q."/>
            <person name="Li Y."/>
            <person name="Deng W."/>
            <person name="Jiang X."/>
            <person name="Wang W."/>
            <person name="Chen Q."/>
            <person name="Zhang S."/>
            <person name="Li H."/>
            <person name="Wu J."/>
            <person name="Wang P."/>
            <person name="Li P."/>
            <person name="Shi C."/>
            <person name="Zheng F."/>
            <person name="Jian J."/>
            <person name="Huang B."/>
            <person name="Shan D."/>
            <person name="Shi M."/>
            <person name="Fang C."/>
            <person name="Yue Y."/>
            <person name="Li F."/>
            <person name="Li D."/>
            <person name="Wei S."/>
            <person name="Han B."/>
            <person name="Jiang C."/>
            <person name="Yin Y."/>
            <person name="Xia T."/>
            <person name="Zhang Z."/>
            <person name="Bennetzen J.L."/>
            <person name="Zhao S."/>
            <person name="Wan X."/>
        </authorList>
    </citation>
    <scope>NUCLEOTIDE SEQUENCE [LARGE SCALE GENOMIC DNA]</scope>
    <source>
        <strain evidence="5">cv. Shuchazao</strain>
        <tissue evidence="4">Leaf</tissue>
    </source>
</reference>
<dbReference type="InterPro" id="IPR013083">
    <property type="entry name" value="Znf_RING/FYVE/PHD"/>
</dbReference>
<sequence length="438" mass="48178">MGSACCVAARDRTITNGPSNEVSQRNVRYSPSWSFRWDNRGRVAGEETSVNWLSDGASRKNDRLDIKYGTTVETTYASEEGSPLDSFRTLTWQKSPISERNSGILRLPSSDQSNSKNFPTEAKESTESPAASDLSPTKLSPSVHSISSLSTSPLSSQSHLPVSSTPSRWPRHSPGHQLLRQVSDSRVPGHKSSNFSISEEISFPLPGWSNESTRGSIGGSSDGWSIPAFPELMAGSHGEMWSFDSESTGFNREKTTRSSNRLSVSPSTDMQTCGFCSKLLTEKSSWGTQKIIATNDLAVVAVLICGHVYHAECLENMTPEISKYDPACPVCTFGEKQALKLCEKALRAEMDLKARNKRSKNRIVSSDFDGDSVVFDGHKMSGLDEKNLKMISSSRMKSSLGKPFLKRHFSFGSKGTRPLLENQSARKKGFFWSKSSKE</sequence>
<evidence type="ECO:0000313" key="5">
    <source>
        <dbReference type="Proteomes" id="UP000306102"/>
    </source>
</evidence>
<dbReference type="PANTHER" id="PTHR31150:SF26">
    <property type="entry name" value="RING-TYPE DOMAIN-CONTAINING PROTEIN"/>
    <property type="match status" value="1"/>
</dbReference>
<dbReference type="GO" id="GO:0008270">
    <property type="term" value="F:zinc ion binding"/>
    <property type="evidence" value="ECO:0007669"/>
    <property type="project" value="UniProtKB-KW"/>
</dbReference>
<feature type="compositionally biased region" description="Polar residues" evidence="2">
    <location>
        <begin position="109"/>
        <end position="118"/>
    </location>
</feature>
<feature type="compositionally biased region" description="Low complexity" evidence="2">
    <location>
        <begin position="139"/>
        <end position="161"/>
    </location>
</feature>
<dbReference type="PANTHER" id="PTHR31150">
    <property type="entry name" value="EXPRESSED PROTEIN"/>
    <property type="match status" value="1"/>
</dbReference>
<feature type="region of interest" description="Disordered" evidence="2">
    <location>
        <begin position="101"/>
        <end position="193"/>
    </location>
</feature>
<keyword evidence="1" id="KW-0479">Metal-binding</keyword>
<name>A0A4S4ELD7_CAMSN</name>
<organism evidence="4 5">
    <name type="scientific">Camellia sinensis var. sinensis</name>
    <name type="common">China tea</name>
    <dbReference type="NCBI Taxonomy" id="542762"/>
    <lineage>
        <taxon>Eukaryota</taxon>
        <taxon>Viridiplantae</taxon>
        <taxon>Streptophyta</taxon>
        <taxon>Embryophyta</taxon>
        <taxon>Tracheophyta</taxon>
        <taxon>Spermatophyta</taxon>
        <taxon>Magnoliopsida</taxon>
        <taxon>eudicotyledons</taxon>
        <taxon>Gunneridae</taxon>
        <taxon>Pentapetalae</taxon>
        <taxon>asterids</taxon>
        <taxon>Ericales</taxon>
        <taxon>Theaceae</taxon>
        <taxon>Camellia</taxon>
    </lineage>
</organism>
<dbReference type="Gene3D" id="3.30.40.10">
    <property type="entry name" value="Zinc/RING finger domain, C3HC4 (zinc finger)"/>
    <property type="match status" value="1"/>
</dbReference>
<keyword evidence="1" id="KW-0862">Zinc</keyword>
<feature type="region of interest" description="Disordered" evidence="2">
    <location>
        <begin position="246"/>
        <end position="265"/>
    </location>
</feature>
<evidence type="ECO:0000259" key="3">
    <source>
        <dbReference type="PROSITE" id="PS50089"/>
    </source>
</evidence>
<evidence type="ECO:0000256" key="1">
    <source>
        <dbReference type="PROSITE-ProRule" id="PRU00175"/>
    </source>
</evidence>
<evidence type="ECO:0000313" key="4">
    <source>
        <dbReference type="EMBL" id="THG16826.1"/>
    </source>
</evidence>
<dbReference type="SUPFAM" id="SSF57850">
    <property type="entry name" value="RING/U-box"/>
    <property type="match status" value="1"/>
</dbReference>
<proteinExistence type="predicted"/>
<gene>
    <name evidence="4" type="ORF">TEA_004103</name>
</gene>
<keyword evidence="5" id="KW-1185">Reference proteome</keyword>
<feature type="domain" description="RING-type" evidence="3">
    <location>
        <begin position="273"/>
        <end position="332"/>
    </location>
</feature>
<comment type="caution">
    <text evidence="4">The sequence shown here is derived from an EMBL/GenBank/DDBJ whole genome shotgun (WGS) entry which is preliminary data.</text>
</comment>